<dbReference type="SUPFAM" id="SSF47413">
    <property type="entry name" value="lambda repressor-like DNA-binding domains"/>
    <property type="match status" value="1"/>
</dbReference>
<dbReference type="InterPro" id="IPR001387">
    <property type="entry name" value="Cro/C1-type_HTH"/>
</dbReference>
<evidence type="ECO:0000259" key="1">
    <source>
        <dbReference type="PROSITE" id="PS50943"/>
    </source>
</evidence>
<dbReference type="Pfam" id="PF13560">
    <property type="entry name" value="HTH_31"/>
    <property type="match status" value="1"/>
</dbReference>
<organism evidence="2 3">
    <name type="scientific">Pseudomonas abietaniphila</name>
    <dbReference type="NCBI Taxonomy" id="89065"/>
    <lineage>
        <taxon>Bacteria</taxon>
        <taxon>Pseudomonadati</taxon>
        <taxon>Pseudomonadota</taxon>
        <taxon>Gammaproteobacteria</taxon>
        <taxon>Pseudomonadales</taxon>
        <taxon>Pseudomonadaceae</taxon>
        <taxon>Pseudomonas</taxon>
    </lineage>
</organism>
<dbReference type="GO" id="GO:0003677">
    <property type="term" value="F:DNA binding"/>
    <property type="evidence" value="ECO:0007669"/>
    <property type="project" value="InterPro"/>
</dbReference>
<dbReference type="RefSeq" id="WP_074755142.1">
    <property type="nucleotide sequence ID" value="NZ_FNCO01000011.1"/>
</dbReference>
<name>A0A1G8INU2_9PSED</name>
<reference evidence="3" key="1">
    <citation type="submission" date="2016-10" db="EMBL/GenBank/DDBJ databases">
        <authorList>
            <person name="Varghese N."/>
            <person name="Submissions S."/>
        </authorList>
    </citation>
    <scope>NUCLEOTIDE SEQUENCE [LARGE SCALE GENOMIC DNA]</scope>
    <source>
        <strain evidence="3">ATCC 700689</strain>
    </source>
</reference>
<evidence type="ECO:0000313" key="2">
    <source>
        <dbReference type="EMBL" id="SDI20180.1"/>
    </source>
</evidence>
<dbReference type="PROSITE" id="PS50943">
    <property type="entry name" value="HTH_CROC1"/>
    <property type="match status" value="1"/>
</dbReference>
<proteinExistence type="predicted"/>
<dbReference type="InterPro" id="IPR010982">
    <property type="entry name" value="Lambda_DNA-bd_dom_sf"/>
</dbReference>
<dbReference type="Gene3D" id="1.10.260.40">
    <property type="entry name" value="lambda repressor-like DNA-binding domains"/>
    <property type="match status" value="1"/>
</dbReference>
<dbReference type="AlphaFoldDB" id="A0A1G8INU2"/>
<gene>
    <name evidence="2" type="ORF">SAMN05216605_111102</name>
</gene>
<dbReference type="CDD" id="cd00093">
    <property type="entry name" value="HTH_XRE"/>
    <property type="match status" value="1"/>
</dbReference>
<dbReference type="EMBL" id="FNCO01000011">
    <property type="protein sequence ID" value="SDI20180.1"/>
    <property type="molecule type" value="Genomic_DNA"/>
</dbReference>
<evidence type="ECO:0000313" key="3">
    <source>
        <dbReference type="Proteomes" id="UP000182894"/>
    </source>
</evidence>
<protein>
    <submittedName>
        <fullName evidence="2">Helix-turn-helix domain-containing protein</fullName>
    </submittedName>
</protein>
<keyword evidence="3" id="KW-1185">Reference proteome</keyword>
<dbReference type="OrthoDB" id="9156632at2"/>
<sequence length="83" mass="9270">MDATLLMERLGTQIAQMRKNRGLTLVELAAQSGMTRQKLAEVEKGSPTVSMSFYAKALAALDSEIKVVPARRPSFEELREVFR</sequence>
<dbReference type="SMART" id="SM00530">
    <property type="entry name" value="HTH_XRE"/>
    <property type="match status" value="1"/>
</dbReference>
<dbReference type="Proteomes" id="UP000182894">
    <property type="component" value="Unassembled WGS sequence"/>
</dbReference>
<dbReference type="STRING" id="89065.SAMN05216605_111102"/>
<accession>A0A1G8INU2</accession>
<feature type="domain" description="HTH cro/C1-type" evidence="1">
    <location>
        <begin position="14"/>
        <end position="68"/>
    </location>
</feature>